<dbReference type="Gene3D" id="3.20.20.80">
    <property type="entry name" value="Glycosidases"/>
    <property type="match status" value="2"/>
</dbReference>
<dbReference type="Gene3D" id="2.60.40.1180">
    <property type="entry name" value="Golgi alpha-mannosidase II"/>
    <property type="match status" value="1"/>
</dbReference>
<dbReference type="PANTHER" id="PTHR31308">
    <property type="match status" value="1"/>
</dbReference>
<name>A0A9P5Y6M0_9AGAR</name>
<evidence type="ECO:0000256" key="3">
    <source>
        <dbReference type="ARBA" id="ARBA00023295"/>
    </source>
</evidence>
<evidence type="ECO:0000313" key="8">
    <source>
        <dbReference type="Proteomes" id="UP000807353"/>
    </source>
</evidence>
<evidence type="ECO:0000256" key="4">
    <source>
        <dbReference type="SAM" id="MobiDB-lite"/>
    </source>
</evidence>
<evidence type="ECO:0000313" key="7">
    <source>
        <dbReference type="EMBL" id="KAF9464522.1"/>
    </source>
</evidence>
<feature type="domain" description="Glycoside hydrolase family 5" evidence="5">
    <location>
        <begin position="87"/>
        <end position="146"/>
    </location>
</feature>
<proteinExistence type="inferred from homology"/>
<dbReference type="GO" id="GO:1904462">
    <property type="term" value="P:ergosteryl 3-beta-D-glucoside catabolic process"/>
    <property type="evidence" value="ECO:0007669"/>
    <property type="project" value="TreeGrafter"/>
</dbReference>
<feature type="region of interest" description="Disordered" evidence="4">
    <location>
        <begin position="785"/>
        <end position="805"/>
    </location>
</feature>
<dbReference type="EMBL" id="MU150253">
    <property type="protein sequence ID" value="KAF9464522.1"/>
    <property type="molecule type" value="Genomic_DNA"/>
</dbReference>
<dbReference type="InterPro" id="IPR018087">
    <property type="entry name" value="Glyco_hydro_5_CS"/>
</dbReference>
<dbReference type="InterPro" id="IPR001547">
    <property type="entry name" value="Glyco_hydro_5"/>
</dbReference>
<dbReference type="GO" id="GO:0000272">
    <property type="term" value="P:polysaccharide catabolic process"/>
    <property type="evidence" value="ECO:0007669"/>
    <property type="project" value="InterPro"/>
</dbReference>
<dbReference type="Pfam" id="PF00150">
    <property type="entry name" value="Cellulase"/>
    <property type="match status" value="1"/>
</dbReference>
<comment type="similarity">
    <text evidence="1">Belongs to the glycosyl hydrolase 5 (cellulase A) family.</text>
</comment>
<organism evidence="7 8">
    <name type="scientific">Collybia nuda</name>
    <dbReference type="NCBI Taxonomy" id="64659"/>
    <lineage>
        <taxon>Eukaryota</taxon>
        <taxon>Fungi</taxon>
        <taxon>Dikarya</taxon>
        <taxon>Basidiomycota</taxon>
        <taxon>Agaricomycotina</taxon>
        <taxon>Agaricomycetes</taxon>
        <taxon>Agaricomycetidae</taxon>
        <taxon>Agaricales</taxon>
        <taxon>Tricholomatineae</taxon>
        <taxon>Clitocybaceae</taxon>
        <taxon>Collybia</taxon>
    </lineage>
</organism>
<accession>A0A9P5Y6M0</accession>
<comment type="caution">
    <text evidence="7">The sequence shown here is derived from an EMBL/GenBank/DDBJ whole genome shotgun (WGS) entry which is preliminary data.</text>
</comment>
<dbReference type="SUPFAM" id="SSF51445">
    <property type="entry name" value="(Trans)glycosidases"/>
    <property type="match status" value="1"/>
</dbReference>
<dbReference type="InterPro" id="IPR041036">
    <property type="entry name" value="GH5_C"/>
</dbReference>
<evidence type="ECO:0000259" key="5">
    <source>
        <dbReference type="Pfam" id="PF00150"/>
    </source>
</evidence>
<evidence type="ECO:0000256" key="1">
    <source>
        <dbReference type="ARBA" id="ARBA00005641"/>
    </source>
</evidence>
<dbReference type="InterPro" id="IPR013780">
    <property type="entry name" value="Glyco_hydro_b"/>
</dbReference>
<dbReference type="OrthoDB" id="9971853at2759"/>
<evidence type="ECO:0000259" key="6">
    <source>
        <dbReference type="Pfam" id="PF18564"/>
    </source>
</evidence>
<dbReference type="AlphaFoldDB" id="A0A9P5Y6M0"/>
<sequence>MPSVPSISPATGKSTSPSYIHTTSCNFVDNAGRTLLLRGVNLSGSSKAPLGRPSYVLDDFWENAEAGGESFAGQPLNIDDGSADVHLARLRGWGFNMLRFPITWEALEHEGPGKYDYEFMDYTVRVLQKCKEYGFKVYMDPHQDTWSRFSGGSGAPFWTLVACGINPRNLTATQSAIIHSEYPLAHDTDPASLPAMIWSTNYGRLLSQTIFTLFFAGRAFAPNCIINGKNIQDYLQEHYITAMGQMADRIRDVPGGGLLDECVIGWDSMNEPFEGLCGWDDLNTNPTKQGSTLKKGTHPTPTQSFRLGMGQPQTVENWQFGTTGPSRDGSVTIDPKGLTMWADPATESADGVHPRWGWKRNTEKWKLGTCIWAQHGVWDIETGFCLQPDYFKFIPGTGETVEFIQDFWKPHFIIFAERIRASHPEAIMFVQPPVFARPPPLPTEVLKGRCAYSGHYYDGLTLVTRHWNWFNADALGLLRGKYSNTLQAVKIGQAAIRRSLQEQLGILKSDTDILGDYPTIIGEIGTPFDMDGKRSYGWTDKGKYKGDYGRQERALDASLNGADGGNAVNWTVWTYCTDHTHDWGDGWNMEDLSLWSADDLREREKFSSDAGSEGDDELYSAKIGESSAVLLRKNKMHKDQATVAVAAASSLSLATSGSMSVTASPSPRFDDMSIRQHKPTVQLSDWLSDPYDFLTDGARAVRAFSRPWPQKVVGVPVDIKFDIGKGVFRLVVGVTTEDEPTVREAGELVATEIYVPLVHYASDRLLQRTSRNAALLPAETNFGHRRSGSVEDQKGGSVFGSRAGSRIGSRATSTIDLSTVQVFEGSTSSSSTMSPDLRDEGPHRDLVDLDVKVSVGRWEVEGQILKWWYDVPKGGQRKEFVIEIRRRGGVIKALAGVEENERSWCEKVCDEQAGCCIM</sequence>
<evidence type="ECO:0000256" key="2">
    <source>
        <dbReference type="ARBA" id="ARBA00022801"/>
    </source>
</evidence>
<feature type="region of interest" description="Disordered" evidence="4">
    <location>
        <begin position="288"/>
        <end position="308"/>
    </location>
</feature>
<keyword evidence="2 7" id="KW-0378">Hydrolase</keyword>
<dbReference type="Proteomes" id="UP000807353">
    <property type="component" value="Unassembled WGS sequence"/>
</dbReference>
<keyword evidence="8" id="KW-1185">Reference proteome</keyword>
<keyword evidence="3" id="KW-0326">Glycosidase</keyword>
<gene>
    <name evidence="7" type="ORF">BDZ94DRAFT_1255921</name>
</gene>
<dbReference type="PANTHER" id="PTHR31308:SF6">
    <property type="entry name" value="GLYCOSIDE HYDROLASE FAMILY 5 C-TERMINAL DOMAIN-CONTAINING PROTEIN"/>
    <property type="match status" value="1"/>
</dbReference>
<reference evidence="7" key="1">
    <citation type="submission" date="2020-11" db="EMBL/GenBank/DDBJ databases">
        <authorList>
            <consortium name="DOE Joint Genome Institute"/>
            <person name="Ahrendt S."/>
            <person name="Riley R."/>
            <person name="Andreopoulos W."/>
            <person name="Labutti K."/>
            <person name="Pangilinan J."/>
            <person name="Ruiz-Duenas F.J."/>
            <person name="Barrasa J.M."/>
            <person name="Sanchez-Garcia M."/>
            <person name="Camarero S."/>
            <person name="Miyauchi S."/>
            <person name="Serrano A."/>
            <person name="Linde D."/>
            <person name="Babiker R."/>
            <person name="Drula E."/>
            <person name="Ayuso-Fernandez I."/>
            <person name="Pacheco R."/>
            <person name="Padilla G."/>
            <person name="Ferreira P."/>
            <person name="Barriuso J."/>
            <person name="Kellner H."/>
            <person name="Castanera R."/>
            <person name="Alfaro M."/>
            <person name="Ramirez L."/>
            <person name="Pisabarro A.G."/>
            <person name="Kuo A."/>
            <person name="Tritt A."/>
            <person name="Lipzen A."/>
            <person name="He G."/>
            <person name="Yan M."/>
            <person name="Ng V."/>
            <person name="Cullen D."/>
            <person name="Martin F."/>
            <person name="Rosso M.-N."/>
            <person name="Henrissat B."/>
            <person name="Hibbett D."/>
            <person name="Martinez A.T."/>
            <person name="Grigoriev I.V."/>
        </authorList>
    </citation>
    <scope>NUCLEOTIDE SEQUENCE</scope>
    <source>
        <strain evidence="7">CBS 247.69</strain>
    </source>
</reference>
<feature type="domain" description="Glycoside hydrolase family 5 C-terminal" evidence="6">
    <location>
        <begin position="706"/>
        <end position="766"/>
    </location>
</feature>
<dbReference type="InterPro" id="IPR017853">
    <property type="entry name" value="GH"/>
</dbReference>
<dbReference type="InterPro" id="IPR052066">
    <property type="entry name" value="Glycosphingolipid_Hydrolases"/>
</dbReference>
<dbReference type="GO" id="GO:0050295">
    <property type="term" value="F:steryl-beta-glucosidase activity"/>
    <property type="evidence" value="ECO:0007669"/>
    <property type="project" value="TreeGrafter"/>
</dbReference>
<dbReference type="PROSITE" id="PS00659">
    <property type="entry name" value="GLYCOSYL_HYDROL_F5"/>
    <property type="match status" value="1"/>
</dbReference>
<dbReference type="Pfam" id="PF18564">
    <property type="entry name" value="Glyco_hydro_5_C"/>
    <property type="match status" value="1"/>
</dbReference>
<protein>
    <submittedName>
        <fullName evidence="7">Glycoside hydrolase</fullName>
    </submittedName>
</protein>